<dbReference type="PANTHER" id="PTHR30298:SF0">
    <property type="entry name" value="PROTEIN YBFL-RELATED"/>
    <property type="match status" value="1"/>
</dbReference>
<evidence type="ECO:0000313" key="3">
    <source>
        <dbReference type="Proteomes" id="UP000318288"/>
    </source>
</evidence>
<feature type="domain" description="H repeat-associated protein N-terminal" evidence="1">
    <location>
        <begin position="10"/>
        <end position="86"/>
    </location>
</feature>
<name>A0A5C6EFX7_9BACT</name>
<dbReference type="Pfam" id="PF13808">
    <property type="entry name" value="DDE_Tnp_1_assoc"/>
    <property type="match status" value="1"/>
</dbReference>
<organism evidence="2 3">
    <name type="scientific">Rubripirellula tenax</name>
    <dbReference type="NCBI Taxonomy" id="2528015"/>
    <lineage>
        <taxon>Bacteria</taxon>
        <taxon>Pseudomonadati</taxon>
        <taxon>Planctomycetota</taxon>
        <taxon>Planctomycetia</taxon>
        <taxon>Pirellulales</taxon>
        <taxon>Pirellulaceae</taxon>
        <taxon>Rubripirellula</taxon>
    </lineage>
</organism>
<dbReference type="PANTHER" id="PTHR30298">
    <property type="entry name" value="H REPEAT-ASSOCIATED PREDICTED TRANSPOSASE"/>
    <property type="match status" value="1"/>
</dbReference>
<dbReference type="InterPro" id="IPR032806">
    <property type="entry name" value="YbfD_N"/>
</dbReference>
<dbReference type="InterPro" id="IPR051698">
    <property type="entry name" value="Transposase_11-like"/>
</dbReference>
<sequence length="100" mass="11066">MSSQIDMRHDCFDPVEDPYAQSRVVHLLNSTLLLIVAAAIADADGPEKIECFGHEKLDWLMNLADFSAGIPSHDTITRVLSLIKPSVSLVCRLCSRTKAR</sequence>
<comment type="caution">
    <text evidence="2">The sequence shown here is derived from an EMBL/GenBank/DDBJ whole genome shotgun (WGS) entry which is preliminary data.</text>
</comment>
<accession>A0A5C6EFX7</accession>
<gene>
    <name evidence="2" type="ORF">Poly51_55440</name>
</gene>
<evidence type="ECO:0000313" key="2">
    <source>
        <dbReference type="EMBL" id="TWU46149.1"/>
    </source>
</evidence>
<reference evidence="2 3" key="1">
    <citation type="submission" date="2019-02" db="EMBL/GenBank/DDBJ databases">
        <title>Deep-cultivation of Planctomycetes and their phenomic and genomic characterization uncovers novel biology.</title>
        <authorList>
            <person name="Wiegand S."/>
            <person name="Jogler M."/>
            <person name="Boedeker C."/>
            <person name="Pinto D."/>
            <person name="Vollmers J."/>
            <person name="Rivas-Marin E."/>
            <person name="Kohn T."/>
            <person name="Peeters S.H."/>
            <person name="Heuer A."/>
            <person name="Rast P."/>
            <person name="Oberbeckmann S."/>
            <person name="Bunk B."/>
            <person name="Jeske O."/>
            <person name="Meyerdierks A."/>
            <person name="Storesund J.E."/>
            <person name="Kallscheuer N."/>
            <person name="Luecker S."/>
            <person name="Lage O.M."/>
            <person name="Pohl T."/>
            <person name="Merkel B.J."/>
            <person name="Hornburger P."/>
            <person name="Mueller R.-W."/>
            <person name="Bruemmer F."/>
            <person name="Labrenz M."/>
            <person name="Spormann A.M."/>
            <person name="Op Den Camp H."/>
            <person name="Overmann J."/>
            <person name="Amann R."/>
            <person name="Jetten M.S.M."/>
            <person name="Mascher T."/>
            <person name="Medema M.H."/>
            <person name="Devos D.P."/>
            <person name="Kaster A.-K."/>
            <person name="Ovreas L."/>
            <person name="Rohde M."/>
            <person name="Galperin M.Y."/>
            <person name="Jogler C."/>
        </authorList>
    </citation>
    <scope>NUCLEOTIDE SEQUENCE [LARGE SCALE GENOMIC DNA]</scope>
    <source>
        <strain evidence="2 3">Poly51</strain>
    </source>
</reference>
<evidence type="ECO:0000259" key="1">
    <source>
        <dbReference type="Pfam" id="PF13808"/>
    </source>
</evidence>
<protein>
    <recommendedName>
        <fullName evidence="1">H repeat-associated protein N-terminal domain-containing protein</fullName>
    </recommendedName>
</protein>
<dbReference type="Proteomes" id="UP000318288">
    <property type="component" value="Unassembled WGS sequence"/>
</dbReference>
<keyword evidence="3" id="KW-1185">Reference proteome</keyword>
<proteinExistence type="predicted"/>
<dbReference type="EMBL" id="SJPW01000008">
    <property type="protein sequence ID" value="TWU46149.1"/>
    <property type="molecule type" value="Genomic_DNA"/>
</dbReference>
<dbReference type="AlphaFoldDB" id="A0A5C6EFX7"/>